<dbReference type="Pfam" id="PF20434">
    <property type="entry name" value="BD-FAE"/>
    <property type="match status" value="1"/>
</dbReference>
<gene>
    <name evidence="4" type="ORF">BLX24_05900</name>
</gene>
<feature type="chain" id="PRO_5010200596" evidence="2">
    <location>
        <begin position="26"/>
        <end position="305"/>
    </location>
</feature>
<keyword evidence="4" id="KW-0858">Xylan degradation</keyword>
<dbReference type="Gene3D" id="3.40.50.1820">
    <property type="entry name" value="alpha/beta hydrolase"/>
    <property type="match status" value="1"/>
</dbReference>
<comment type="caution">
    <text evidence="4">The sequence shown here is derived from an EMBL/GenBank/DDBJ whole genome shotgun (WGS) entry which is preliminary data.</text>
</comment>
<keyword evidence="4" id="KW-0326">Glycosidase</keyword>
<dbReference type="AlphaFoldDB" id="A0A1S2VNK5"/>
<dbReference type="InterPro" id="IPR050300">
    <property type="entry name" value="GDXG_lipolytic_enzyme"/>
</dbReference>
<dbReference type="PANTHER" id="PTHR48081">
    <property type="entry name" value="AB HYDROLASE SUPERFAMILY PROTEIN C4A8.06C"/>
    <property type="match status" value="1"/>
</dbReference>
<keyword evidence="4" id="KW-0624">Polysaccharide degradation</keyword>
<dbReference type="EMBL" id="MORL01000002">
    <property type="protein sequence ID" value="OIN60357.1"/>
    <property type="molecule type" value="Genomic_DNA"/>
</dbReference>
<dbReference type="InterPro" id="IPR049492">
    <property type="entry name" value="BD-FAE-like_dom"/>
</dbReference>
<evidence type="ECO:0000313" key="5">
    <source>
        <dbReference type="Proteomes" id="UP000181790"/>
    </source>
</evidence>
<sequence>MLSFKRVLTAGFLLAGIFFSLTGNAQQAIPLYPGAIPNNTDAPDEEVVNASQGVSKVSRPTLSIYLPPRDKATGAAVIVCPGGGYGTLVMKREGYDVAQALNELGIAAFVLKYRLPGDNTNKDKSIAPLQDAQQAISLVRQRAGEWGVNPAKIGIMGFSAGGHLASTAGTHFSKAYISHPDGISLRPDFMILVYPVISFSDSLGHKGSRERLLGTSPAKAQVDLFSNDLQVTTQTPPTFLLHAGDDTVVPIGNSLRFYEALLRHGVAAGMHIYPTGAHGFSKAPAKEDWFAQCRTWLKANSFTAP</sequence>
<feature type="signal peptide" evidence="2">
    <location>
        <begin position="1"/>
        <end position="25"/>
    </location>
</feature>
<keyword evidence="4" id="KW-0119">Carbohydrate metabolism</keyword>
<dbReference type="OrthoDB" id="9794725at2"/>
<evidence type="ECO:0000313" key="4">
    <source>
        <dbReference type="EMBL" id="OIN60357.1"/>
    </source>
</evidence>
<dbReference type="PANTHER" id="PTHR48081:SF6">
    <property type="entry name" value="PEPTIDASE S9 PROLYL OLIGOPEPTIDASE CATALYTIC DOMAIN-CONTAINING PROTEIN"/>
    <property type="match status" value="1"/>
</dbReference>
<dbReference type="InterPro" id="IPR029058">
    <property type="entry name" value="AB_hydrolase_fold"/>
</dbReference>
<organism evidence="4 5">
    <name type="scientific">Arsenicibacter rosenii</name>
    <dbReference type="NCBI Taxonomy" id="1750698"/>
    <lineage>
        <taxon>Bacteria</taxon>
        <taxon>Pseudomonadati</taxon>
        <taxon>Bacteroidota</taxon>
        <taxon>Cytophagia</taxon>
        <taxon>Cytophagales</taxon>
        <taxon>Spirosomataceae</taxon>
        <taxon>Arsenicibacter</taxon>
    </lineage>
</organism>
<dbReference type="SUPFAM" id="SSF53474">
    <property type="entry name" value="alpha/beta-Hydrolases"/>
    <property type="match status" value="1"/>
</dbReference>
<evidence type="ECO:0000256" key="2">
    <source>
        <dbReference type="SAM" id="SignalP"/>
    </source>
</evidence>
<dbReference type="GO" id="GO:0045493">
    <property type="term" value="P:xylan catabolic process"/>
    <property type="evidence" value="ECO:0007669"/>
    <property type="project" value="UniProtKB-KW"/>
</dbReference>
<dbReference type="RefSeq" id="WP_071502150.1">
    <property type="nucleotide sequence ID" value="NZ_MORL01000002.1"/>
</dbReference>
<accession>A0A1S2VNK5</accession>
<evidence type="ECO:0000256" key="1">
    <source>
        <dbReference type="ARBA" id="ARBA00022801"/>
    </source>
</evidence>
<dbReference type="Proteomes" id="UP000181790">
    <property type="component" value="Unassembled WGS sequence"/>
</dbReference>
<protein>
    <submittedName>
        <fullName evidence="4">Endo-1,4-beta-xylanase</fullName>
    </submittedName>
</protein>
<dbReference type="GO" id="GO:0016798">
    <property type="term" value="F:hydrolase activity, acting on glycosyl bonds"/>
    <property type="evidence" value="ECO:0007669"/>
    <property type="project" value="UniProtKB-KW"/>
</dbReference>
<keyword evidence="1 4" id="KW-0378">Hydrolase</keyword>
<proteinExistence type="predicted"/>
<keyword evidence="2" id="KW-0732">Signal</keyword>
<reference evidence="4 5" key="1">
    <citation type="submission" date="2016-10" db="EMBL/GenBank/DDBJ databases">
        <title>Arsenicibacter rosenii gen. nov., sp. nov., an efficient arsenic-methylating bacterium isolated from an arsenic-contaminated paddy soil.</title>
        <authorList>
            <person name="Huang K."/>
        </authorList>
    </citation>
    <scope>NUCLEOTIDE SEQUENCE [LARGE SCALE GENOMIC DNA]</scope>
    <source>
        <strain evidence="4 5">SM-1</strain>
    </source>
</reference>
<feature type="domain" description="BD-FAE-like" evidence="3">
    <location>
        <begin position="62"/>
        <end position="261"/>
    </location>
</feature>
<name>A0A1S2VNK5_9BACT</name>
<evidence type="ECO:0000259" key="3">
    <source>
        <dbReference type="Pfam" id="PF20434"/>
    </source>
</evidence>
<keyword evidence="5" id="KW-1185">Reference proteome</keyword>